<dbReference type="InterPro" id="IPR052969">
    <property type="entry name" value="Thr-specific_kinase-like"/>
</dbReference>
<dbReference type="PROSITE" id="PS51257">
    <property type="entry name" value="PROKAR_LIPOPROTEIN"/>
    <property type="match status" value="1"/>
</dbReference>
<dbReference type="OMA" id="LYETFHN"/>
<dbReference type="PANTHER" id="PTHR47763">
    <property type="entry name" value="ALPHA-PROTEIN KINASE VWKA"/>
    <property type="match status" value="1"/>
</dbReference>
<comment type="caution">
    <text evidence="2">The sequence shown here is derived from an EMBL/GenBank/DDBJ whole genome shotgun (WGS) entry which is preliminary data.</text>
</comment>
<organism evidence="2 3">
    <name type="scientific">Desulfovibrio desulfuricans</name>
    <dbReference type="NCBI Taxonomy" id="876"/>
    <lineage>
        <taxon>Bacteria</taxon>
        <taxon>Pseudomonadati</taxon>
        <taxon>Thermodesulfobacteriota</taxon>
        <taxon>Desulfovibrionia</taxon>
        <taxon>Desulfovibrionales</taxon>
        <taxon>Desulfovibrionaceae</taxon>
        <taxon>Desulfovibrio</taxon>
    </lineage>
</organism>
<name>A0AA94HRY4_DESDE</name>
<dbReference type="SUPFAM" id="SSF53300">
    <property type="entry name" value="vWA-like"/>
    <property type="match status" value="1"/>
</dbReference>
<dbReference type="GO" id="GO:0016301">
    <property type="term" value="F:kinase activity"/>
    <property type="evidence" value="ECO:0007669"/>
    <property type="project" value="UniProtKB-KW"/>
</dbReference>
<dbReference type="CDD" id="cd00198">
    <property type="entry name" value="vWFA"/>
    <property type="match status" value="1"/>
</dbReference>
<gene>
    <name evidence="2" type="ORF">SAMN02910291_00993</name>
</gene>
<keyword evidence="2" id="KW-0808">Transferase</keyword>
<keyword evidence="2" id="KW-0418">Kinase</keyword>
<protein>
    <submittedName>
        <fullName evidence="2">Serine/threonine-protein kinase PpkA</fullName>
    </submittedName>
</protein>
<dbReference type="Gene3D" id="3.40.50.410">
    <property type="entry name" value="von Willebrand factor, type A domain"/>
    <property type="match status" value="1"/>
</dbReference>
<evidence type="ECO:0000313" key="2">
    <source>
        <dbReference type="EMBL" id="SFW36158.1"/>
    </source>
</evidence>
<dbReference type="RefSeq" id="WP_012624942.1">
    <property type="nucleotide sequence ID" value="NZ_FPIW01000012.1"/>
</dbReference>
<evidence type="ECO:0000313" key="3">
    <source>
        <dbReference type="Proteomes" id="UP000182680"/>
    </source>
</evidence>
<evidence type="ECO:0000259" key="1">
    <source>
        <dbReference type="PROSITE" id="PS50234"/>
    </source>
</evidence>
<accession>A0AA94HRY4</accession>
<sequence length="671" mass="73314">MRPTTIISCRHCMFGALSGIAACSLALFFFMVAGNIFAASHVQAAPLLLEGKKTLFQRVVSHPGARLMAGPAADAAVVKENVTPFTVFYVYARNEGWLQVGAGAAAPEGWLETTRATDWNQSLTLLFTPRTGRDPVLFFKTENALNDVCAAPDMDARLDKLNAESASLLQGGKIPPNDFPVLASEPADATGAVSEKRFYLMPILDMKDPFDGVKFLRVASIDPGGMPGSQSGKSGPPKTGIALVIDTTISMKPYIDQSLNVVRQIYDKIEQDKLEDNVGFAVVAFRNSTKATPGLSYVAEVVSDFTTAKNRKSLEEKLSKVQEATVSSHDFNEDSLAGVYKAVETLNWGDYSSRLILLITDAGPLKSTDKYASVSMGPSELNDFARQKGIWISILHIKSPGGAKNHAYAEQNYRALSKLSGNRSNYQVVAAPTAAAGAKQFAEVAKVLATGMVDMVKNTALGKVMTKPKDEKPQKLTAEEEAARLAATLGYAMQLEYLGKARENQAPSVVSSWIADMDLKRLARSEQSPSVEVAVLLTKNQLNDLSAQIKAVIDSAERTKKTDSRDFFQGVLSASTRMARDPNMPTQGKNLAQLGVLAEFLDGLPYKSDIMLLREEDWYRMSVGEQTAFINRLKSRLARYEEYDRDRANWESFGQPNPGDWVYRVPLSMLP</sequence>
<feature type="domain" description="VWFA" evidence="1">
    <location>
        <begin position="240"/>
        <end position="456"/>
    </location>
</feature>
<proteinExistence type="predicted"/>
<dbReference type="InterPro" id="IPR002035">
    <property type="entry name" value="VWF_A"/>
</dbReference>
<dbReference type="InterPro" id="IPR036465">
    <property type="entry name" value="vWFA_dom_sf"/>
</dbReference>
<dbReference type="EMBL" id="FPIW01000012">
    <property type="protein sequence ID" value="SFW36158.1"/>
    <property type="molecule type" value="Genomic_DNA"/>
</dbReference>
<dbReference type="Proteomes" id="UP000182680">
    <property type="component" value="Unassembled WGS sequence"/>
</dbReference>
<dbReference type="AlphaFoldDB" id="A0AA94HRY4"/>
<reference evidence="3" key="1">
    <citation type="submission" date="2016-11" db="EMBL/GenBank/DDBJ databases">
        <authorList>
            <person name="Jaros S."/>
            <person name="Januszkiewicz K."/>
            <person name="Wedrychowicz H."/>
        </authorList>
    </citation>
    <scope>NUCLEOTIDE SEQUENCE [LARGE SCALE GENOMIC DNA]</scope>
    <source>
        <strain evidence="3">DSM 7057</strain>
    </source>
</reference>
<dbReference type="PROSITE" id="PS50234">
    <property type="entry name" value="VWFA"/>
    <property type="match status" value="1"/>
</dbReference>